<evidence type="ECO:0000313" key="6">
    <source>
        <dbReference type="Proteomes" id="UP000664144"/>
    </source>
</evidence>
<evidence type="ECO:0000256" key="3">
    <source>
        <dbReference type="ARBA" id="ARBA00022679"/>
    </source>
</evidence>
<evidence type="ECO:0000259" key="4">
    <source>
        <dbReference type="Pfam" id="PF00535"/>
    </source>
</evidence>
<feature type="domain" description="Glycosyltransferase 2-like" evidence="4">
    <location>
        <begin position="42"/>
        <end position="197"/>
    </location>
</feature>
<name>A0A939JC00_9BACT</name>
<dbReference type="PANTHER" id="PTHR43630:SF1">
    <property type="entry name" value="POLY-BETA-1,6-N-ACETYL-D-GLUCOSAMINE SYNTHASE"/>
    <property type="match status" value="1"/>
</dbReference>
<dbReference type="EMBL" id="JAFLQZ010000002">
    <property type="protein sequence ID" value="MBO0356802.1"/>
    <property type="molecule type" value="Genomic_DNA"/>
</dbReference>
<dbReference type="InterPro" id="IPR001173">
    <property type="entry name" value="Glyco_trans_2-like"/>
</dbReference>
<keyword evidence="6" id="KW-1185">Reference proteome</keyword>
<dbReference type="Gene3D" id="3.90.550.10">
    <property type="entry name" value="Spore Coat Polysaccharide Biosynthesis Protein SpsA, Chain A"/>
    <property type="match status" value="1"/>
</dbReference>
<keyword evidence="3" id="KW-0808">Transferase</keyword>
<protein>
    <submittedName>
        <fullName evidence="5">Glycosyltransferase family 2 protein</fullName>
    </submittedName>
</protein>
<sequence>MRHIGLPAYITKHNQPKEVLRGRAETVRKQIQNLYSPTPDISIVIPAYNEAENILKTLSSLADTTTTKKIEIIVVNNNSKDETEELVRLAGATCILETKQGITHARNAGLSQAKGEYILNADADTIYPPEWIDQMVSPLYKQDVAMVYGNFAFIPTEGTPRPVFLVYEYASDVSKWINKKFREEAVNIYGFNSAFRRAEGLQVDSFNHPVGSNEDGWLGLKLRNTFNKKFHYVGSSKATVWTTDRRIQIDGGLVKGTIMRLKRHLHLK</sequence>
<dbReference type="SUPFAM" id="SSF53448">
    <property type="entry name" value="Nucleotide-diphospho-sugar transferases"/>
    <property type="match status" value="1"/>
</dbReference>
<dbReference type="AlphaFoldDB" id="A0A939JC00"/>
<organism evidence="5 6">
    <name type="scientific">Hymenobacter telluris</name>
    <dbReference type="NCBI Taxonomy" id="2816474"/>
    <lineage>
        <taxon>Bacteria</taxon>
        <taxon>Pseudomonadati</taxon>
        <taxon>Bacteroidota</taxon>
        <taxon>Cytophagia</taxon>
        <taxon>Cytophagales</taxon>
        <taxon>Hymenobacteraceae</taxon>
        <taxon>Hymenobacter</taxon>
    </lineage>
</organism>
<dbReference type="Pfam" id="PF00535">
    <property type="entry name" value="Glycos_transf_2"/>
    <property type="match status" value="1"/>
</dbReference>
<dbReference type="CDD" id="cd00761">
    <property type="entry name" value="Glyco_tranf_GTA_type"/>
    <property type="match status" value="1"/>
</dbReference>
<dbReference type="RefSeq" id="WP_206980596.1">
    <property type="nucleotide sequence ID" value="NZ_JAFLQZ010000002.1"/>
</dbReference>
<evidence type="ECO:0000256" key="1">
    <source>
        <dbReference type="ARBA" id="ARBA00006739"/>
    </source>
</evidence>
<comment type="similarity">
    <text evidence="1">Belongs to the glycosyltransferase 2 family.</text>
</comment>
<gene>
    <name evidence="5" type="ORF">J0X19_02495</name>
</gene>
<comment type="caution">
    <text evidence="5">The sequence shown here is derived from an EMBL/GenBank/DDBJ whole genome shotgun (WGS) entry which is preliminary data.</text>
</comment>
<dbReference type="InterPro" id="IPR029044">
    <property type="entry name" value="Nucleotide-diphossugar_trans"/>
</dbReference>
<reference evidence="5" key="1">
    <citation type="submission" date="2021-03" db="EMBL/GenBank/DDBJ databases">
        <authorList>
            <person name="Kim M.K."/>
        </authorList>
    </citation>
    <scope>NUCLEOTIDE SEQUENCE</scope>
    <source>
        <strain evidence="5">BT186</strain>
    </source>
</reference>
<proteinExistence type="inferred from homology"/>
<keyword evidence="2" id="KW-0328">Glycosyltransferase</keyword>
<accession>A0A939JC00</accession>
<dbReference type="Proteomes" id="UP000664144">
    <property type="component" value="Unassembled WGS sequence"/>
</dbReference>
<evidence type="ECO:0000256" key="2">
    <source>
        <dbReference type="ARBA" id="ARBA00022676"/>
    </source>
</evidence>
<dbReference type="GO" id="GO:0016757">
    <property type="term" value="F:glycosyltransferase activity"/>
    <property type="evidence" value="ECO:0007669"/>
    <property type="project" value="UniProtKB-KW"/>
</dbReference>
<evidence type="ECO:0000313" key="5">
    <source>
        <dbReference type="EMBL" id="MBO0356802.1"/>
    </source>
</evidence>
<dbReference type="PANTHER" id="PTHR43630">
    <property type="entry name" value="POLY-BETA-1,6-N-ACETYL-D-GLUCOSAMINE SYNTHASE"/>
    <property type="match status" value="1"/>
</dbReference>